<dbReference type="EMBL" id="JANBUJ010000109">
    <property type="protein sequence ID" value="KAJ2774335.1"/>
    <property type="molecule type" value="Genomic_DNA"/>
</dbReference>
<gene>
    <name evidence="1" type="primary">SRP9</name>
    <name evidence="1" type="ORF">IWQ57_000872</name>
</gene>
<protein>
    <submittedName>
        <fullName evidence="1">Signal recognition particle protein</fullName>
    </submittedName>
</protein>
<sequence length="126" mass="13701">MVFHDSWESFEAAAAGLFAAAPDRTRYSLKYRNADAALVLKVTDNATCAQLRTSKLDDIQQIARLHRKLAELASGRAGAVKELPPAFPERESASNSAARVKSGSGVVKKPQPPGQSKRRAPRKKRS</sequence>
<dbReference type="Proteomes" id="UP001140234">
    <property type="component" value="Unassembled WGS sequence"/>
</dbReference>
<evidence type="ECO:0000313" key="2">
    <source>
        <dbReference type="Proteomes" id="UP001140234"/>
    </source>
</evidence>
<evidence type="ECO:0000313" key="1">
    <source>
        <dbReference type="EMBL" id="KAJ2774335.1"/>
    </source>
</evidence>
<name>A0ACC1K643_9FUNG</name>
<reference evidence="1" key="1">
    <citation type="submission" date="2022-07" db="EMBL/GenBank/DDBJ databases">
        <title>Phylogenomic reconstructions and comparative analyses of Kickxellomycotina fungi.</title>
        <authorList>
            <person name="Reynolds N.K."/>
            <person name="Stajich J.E."/>
            <person name="Barry K."/>
            <person name="Grigoriev I.V."/>
            <person name="Crous P."/>
            <person name="Smith M.E."/>
        </authorList>
    </citation>
    <scope>NUCLEOTIDE SEQUENCE</scope>
    <source>
        <strain evidence="1">CBS 109366</strain>
    </source>
</reference>
<proteinExistence type="predicted"/>
<keyword evidence="2" id="KW-1185">Reference proteome</keyword>
<accession>A0ACC1K643</accession>
<comment type="caution">
    <text evidence="1">The sequence shown here is derived from an EMBL/GenBank/DDBJ whole genome shotgun (WGS) entry which is preliminary data.</text>
</comment>
<organism evidence="1 2">
    <name type="scientific">Coemansia nantahalensis</name>
    <dbReference type="NCBI Taxonomy" id="2789366"/>
    <lineage>
        <taxon>Eukaryota</taxon>
        <taxon>Fungi</taxon>
        <taxon>Fungi incertae sedis</taxon>
        <taxon>Zoopagomycota</taxon>
        <taxon>Kickxellomycotina</taxon>
        <taxon>Kickxellomycetes</taxon>
        <taxon>Kickxellales</taxon>
        <taxon>Kickxellaceae</taxon>
        <taxon>Coemansia</taxon>
    </lineage>
</organism>